<proteinExistence type="predicted"/>
<dbReference type="AlphaFoldDB" id="A0A5B7DZG5"/>
<evidence type="ECO:0000313" key="2">
    <source>
        <dbReference type="Proteomes" id="UP000324222"/>
    </source>
</evidence>
<name>A0A5B7DZG5_PORTR</name>
<keyword evidence="2" id="KW-1185">Reference proteome</keyword>
<gene>
    <name evidence="1" type="ORF">E2C01_020172</name>
</gene>
<accession>A0A5B7DZG5</accession>
<dbReference type="Proteomes" id="UP000324222">
    <property type="component" value="Unassembled WGS sequence"/>
</dbReference>
<sequence length="74" mass="7767">MSHGVTLGGGGDGRSCLLIRALRCESSLLCRPQEDPAPCRAQGTAELHTLHGTTMMPCLAGLDPEGLKHVKGEK</sequence>
<protein>
    <submittedName>
        <fullName evidence="1">Uncharacterized protein</fullName>
    </submittedName>
</protein>
<reference evidence="1 2" key="1">
    <citation type="submission" date="2019-05" db="EMBL/GenBank/DDBJ databases">
        <title>Another draft genome of Portunus trituberculatus and its Hox gene families provides insights of decapod evolution.</title>
        <authorList>
            <person name="Jeong J.-H."/>
            <person name="Song I."/>
            <person name="Kim S."/>
            <person name="Choi T."/>
            <person name="Kim D."/>
            <person name="Ryu S."/>
            <person name="Kim W."/>
        </authorList>
    </citation>
    <scope>NUCLEOTIDE SEQUENCE [LARGE SCALE GENOMIC DNA]</scope>
    <source>
        <tissue evidence="1">Muscle</tissue>
    </source>
</reference>
<dbReference type="EMBL" id="VSRR010001681">
    <property type="protein sequence ID" value="MPC27020.1"/>
    <property type="molecule type" value="Genomic_DNA"/>
</dbReference>
<organism evidence="1 2">
    <name type="scientific">Portunus trituberculatus</name>
    <name type="common">Swimming crab</name>
    <name type="synonym">Neptunus trituberculatus</name>
    <dbReference type="NCBI Taxonomy" id="210409"/>
    <lineage>
        <taxon>Eukaryota</taxon>
        <taxon>Metazoa</taxon>
        <taxon>Ecdysozoa</taxon>
        <taxon>Arthropoda</taxon>
        <taxon>Crustacea</taxon>
        <taxon>Multicrustacea</taxon>
        <taxon>Malacostraca</taxon>
        <taxon>Eumalacostraca</taxon>
        <taxon>Eucarida</taxon>
        <taxon>Decapoda</taxon>
        <taxon>Pleocyemata</taxon>
        <taxon>Brachyura</taxon>
        <taxon>Eubrachyura</taxon>
        <taxon>Portunoidea</taxon>
        <taxon>Portunidae</taxon>
        <taxon>Portuninae</taxon>
        <taxon>Portunus</taxon>
    </lineage>
</organism>
<evidence type="ECO:0000313" key="1">
    <source>
        <dbReference type="EMBL" id="MPC27020.1"/>
    </source>
</evidence>
<comment type="caution">
    <text evidence="1">The sequence shown here is derived from an EMBL/GenBank/DDBJ whole genome shotgun (WGS) entry which is preliminary data.</text>
</comment>